<accession>A0A4S4E4J7</accession>
<organism evidence="12 13">
    <name type="scientific">Camellia sinensis var. sinensis</name>
    <name type="common">China tea</name>
    <dbReference type="NCBI Taxonomy" id="542762"/>
    <lineage>
        <taxon>Eukaryota</taxon>
        <taxon>Viridiplantae</taxon>
        <taxon>Streptophyta</taxon>
        <taxon>Embryophyta</taxon>
        <taxon>Tracheophyta</taxon>
        <taxon>Spermatophyta</taxon>
        <taxon>Magnoliopsida</taxon>
        <taxon>eudicotyledons</taxon>
        <taxon>Gunneridae</taxon>
        <taxon>Pentapetalae</taxon>
        <taxon>asterids</taxon>
        <taxon>Ericales</taxon>
        <taxon>Theaceae</taxon>
        <taxon>Camellia</taxon>
    </lineage>
</organism>
<dbReference type="GO" id="GO:0005484">
    <property type="term" value="F:SNAP receptor activity"/>
    <property type="evidence" value="ECO:0007669"/>
    <property type="project" value="InterPro"/>
</dbReference>
<feature type="domain" description="T-SNARE coiled-coil homology" evidence="11">
    <location>
        <begin position="355"/>
        <end position="417"/>
    </location>
</feature>
<gene>
    <name evidence="12" type="ORF">TEA_025805</name>
</gene>
<keyword evidence="3" id="KW-0813">Transport</keyword>
<dbReference type="FunFam" id="1.20.5.110:FF:000037">
    <property type="entry name" value="Putative syntaxin-71-like"/>
    <property type="match status" value="1"/>
</dbReference>
<evidence type="ECO:0000259" key="11">
    <source>
        <dbReference type="PROSITE" id="PS50192"/>
    </source>
</evidence>
<evidence type="ECO:0000256" key="7">
    <source>
        <dbReference type="ARBA" id="ARBA00023054"/>
    </source>
</evidence>
<dbReference type="Gene3D" id="1.20.5.110">
    <property type="match status" value="1"/>
</dbReference>
<proteinExistence type="inferred from homology"/>
<dbReference type="EMBL" id="SDRB02007632">
    <property type="protein sequence ID" value="THG10870.1"/>
    <property type="molecule type" value="Genomic_DNA"/>
</dbReference>
<name>A0A4S4E4J7_CAMSN</name>
<evidence type="ECO:0000256" key="5">
    <source>
        <dbReference type="ARBA" id="ARBA00022927"/>
    </source>
</evidence>
<reference evidence="12 13" key="1">
    <citation type="journal article" date="2018" name="Proc. Natl. Acad. Sci. U.S.A.">
        <title>Draft genome sequence of Camellia sinensis var. sinensis provides insights into the evolution of the tea genome and tea quality.</title>
        <authorList>
            <person name="Wei C."/>
            <person name="Yang H."/>
            <person name="Wang S."/>
            <person name="Zhao J."/>
            <person name="Liu C."/>
            <person name="Gao L."/>
            <person name="Xia E."/>
            <person name="Lu Y."/>
            <person name="Tai Y."/>
            <person name="She G."/>
            <person name="Sun J."/>
            <person name="Cao H."/>
            <person name="Tong W."/>
            <person name="Gao Q."/>
            <person name="Li Y."/>
            <person name="Deng W."/>
            <person name="Jiang X."/>
            <person name="Wang W."/>
            <person name="Chen Q."/>
            <person name="Zhang S."/>
            <person name="Li H."/>
            <person name="Wu J."/>
            <person name="Wang P."/>
            <person name="Li P."/>
            <person name="Shi C."/>
            <person name="Zheng F."/>
            <person name="Jian J."/>
            <person name="Huang B."/>
            <person name="Shan D."/>
            <person name="Shi M."/>
            <person name="Fang C."/>
            <person name="Yue Y."/>
            <person name="Li F."/>
            <person name="Li D."/>
            <person name="Wei S."/>
            <person name="Han B."/>
            <person name="Jiang C."/>
            <person name="Yin Y."/>
            <person name="Xia T."/>
            <person name="Zhang Z."/>
            <person name="Bennetzen J.L."/>
            <person name="Zhao S."/>
            <person name="Wan X."/>
        </authorList>
    </citation>
    <scope>NUCLEOTIDE SEQUENCE [LARGE SCALE GENOMIC DNA]</scope>
    <source>
        <strain evidence="13">cv. Shuchazao</strain>
        <tissue evidence="12">Leaf</tissue>
    </source>
</reference>
<comment type="subcellular location">
    <subcellularLocation>
        <location evidence="1">Membrane</location>
        <topology evidence="1">Single-pass membrane protein</topology>
    </subcellularLocation>
</comment>
<protein>
    <recommendedName>
        <fullName evidence="11">t-SNARE coiled-coil homology domain-containing protein</fullName>
    </recommendedName>
</protein>
<evidence type="ECO:0000313" key="13">
    <source>
        <dbReference type="Proteomes" id="UP000306102"/>
    </source>
</evidence>
<evidence type="ECO:0000256" key="9">
    <source>
        <dbReference type="ARBA" id="ARBA00054128"/>
    </source>
</evidence>
<dbReference type="InterPro" id="IPR000727">
    <property type="entry name" value="T_SNARE_dom"/>
</dbReference>
<keyword evidence="4" id="KW-0812">Transmembrane</keyword>
<keyword evidence="7" id="KW-0175">Coiled coil</keyword>
<dbReference type="PANTHER" id="PTHR19305:SF35">
    <property type="entry name" value="SYNTAXIN-72"/>
    <property type="match status" value="1"/>
</dbReference>
<dbReference type="AlphaFoldDB" id="A0A4S4E4J7"/>
<keyword evidence="6" id="KW-1133">Transmembrane helix</keyword>
<dbReference type="Proteomes" id="UP000306102">
    <property type="component" value="Unassembled WGS sequence"/>
</dbReference>
<comment type="caution">
    <text evidence="12">The sequence shown here is derived from an EMBL/GenBank/DDBJ whole genome shotgun (WGS) entry which is preliminary data.</text>
</comment>
<dbReference type="PROSITE" id="PS50192">
    <property type="entry name" value="T_SNARE"/>
    <property type="match status" value="1"/>
</dbReference>
<dbReference type="STRING" id="542762.A0A4S4E4J7"/>
<evidence type="ECO:0000256" key="8">
    <source>
        <dbReference type="ARBA" id="ARBA00023136"/>
    </source>
</evidence>
<evidence type="ECO:0000256" key="10">
    <source>
        <dbReference type="ARBA" id="ARBA00061857"/>
    </source>
</evidence>
<evidence type="ECO:0000313" key="12">
    <source>
        <dbReference type="EMBL" id="THG10870.1"/>
    </source>
</evidence>
<dbReference type="CDD" id="cd15841">
    <property type="entry name" value="SNARE_Qc"/>
    <property type="match status" value="1"/>
</dbReference>
<evidence type="ECO:0000256" key="2">
    <source>
        <dbReference type="ARBA" id="ARBA00009063"/>
    </source>
</evidence>
<dbReference type="PROSITE" id="PS00914">
    <property type="entry name" value="SYNTAXIN"/>
    <property type="match status" value="1"/>
</dbReference>
<comment type="function">
    <text evidence="9">Vesicle trafficking protein that functions in the secretory pathway.</text>
</comment>
<dbReference type="Pfam" id="PF05739">
    <property type="entry name" value="SNARE"/>
    <property type="match status" value="1"/>
</dbReference>
<keyword evidence="8" id="KW-0472">Membrane</keyword>
<evidence type="ECO:0000256" key="3">
    <source>
        <dbReference type="ARBA" id="ARBA00022448"/>
    </source>
</evidence>
<evidence type="ECO:0000256" key="4">
    <source>
        <dbReference type="ARBA" id="ARBA00022692"/>
    </source>
</evidence>
<keyword evidence="5" id="KW-0653">Protein transport</keyword>
<evidence type="ECO:0000256" key="6">
    <source>
        <dbReference type="ARBA" id="ARBA00022989"/>
    </source>
</evidence>
<comment type="similarity">
    <text evidence="2">Belongs to the syntaxin family.</text>
</comment>
<dbReference type="InterPro" id="IPR006012">
    <property type="entry name" value="Syntaxin/epimorphin_CS"/>
</dbReference>
<dbReference type="SMART" id="SM00397">
    <property type="entry name" value="t_SNARE"/>
    <property type="match status" value="1"/>
</dbReference>
<evidence type="ECO:0000256" key="1">
    <source>
        <dbReference type="ARBA" id="ARBA00004167"/>
    </source>
</evidence>
<comment type="subunit">
    <text evidence="10">Part of the t-SNARE complex.</text>
</comment>
<keyword evidence="13" id="KW-1185">Reference proteome</keyword>
<dbReference type="PANTHER" id="PTHR19305">
    <property type="entry name" value="SYNAPTOSOMAL ASSOCIATED PROTEIN"/>
    <property type="match status" value="1"/>
</dbReference>
<dbReference type="GO" id="GO:0005886">
    <property type="term" value="C:plasma membrane"/>
    <property type="evidence" value="ECO:0007669"/>
    <property type="project" value="TreeGrafter"/>
</dbReference>
<sequence>MSVIEILFRVDEICKRYDKYDADKQRELNASGDDAFARLYSAVESQMEAAICKSEAVAMETNRAKAVAMNAEVRRAKARMIEEIPKLQKLALKKAAAVLSKVVHTLPPLSFVGCVNVLSSHFLTRVHVNTAKQQWPNRQTLSSMVPTLNVLIPSKPRSVTPSGLTARPSPLGLFALIPVEVPPFAHYSHNLLMPARSRIAASFYLSPVHGNGPNLAETGPSPRRVLDSAHKLPRPNIRDYALVQLCGPRSVGDSHEFYPQLPPKWHEIGLLCIILSLPPVKGLSKEELSVRSDLVIALPERIKSIPDGSTFAGKQTGDWGASGSNKKITFDNDGLFGDEFFQQSEESGQFREEYEMRKQKQASGLDVISEGLDTLKNLAHDMNEELDRQVPLIDEIDTKVDRTTADLKNTNVRLKQTVNQMRSSRNFCIDIILLCVILGIASYLYKRGSWHWIVWAVEKRGVVAFGGIVECSRMGEVVLGVQRLGICFG</sequence>
<dbReference type="GO" id="GO:0006886">
    <property type="term" value="P:intracellular protein transport"/>
    <property type="evidence" value="ECO:0007669"/>
    <property type="project" value="InterPro"/>
</dbReference>
<dbReference type="SUPFAM" id="SSF58038">
    <property type="entry name" value="SNARE fusion complex"/>
    <property type="match status" value="1"/>
</dbReference>